<gene>
    <name evidence="2" type="ORF">Pla163_11440</name>
</gene>
<feature type="compositionally biased region" description="Low complexity" evidence="1">
    <location>
        <begin position="109"/>
        <end position="122"/>
    </location>
</feature>
<accession>A0A518CXT9</accession>
<dbReference type="AlphaFoldDB" id="A0A518CXT9"/>
<proteinExistence type="predicted"/>
<reference evidence="2 3" key="1">
    <citation type="submission" date="2019-02" db="EMBL/GenBank/DDBJ databases">
        <title>Deep-cultivation of Planctomycetes and their phenomic and genomic characterization uncovers novel biology.</title>
        <authorList>
            <person name="Wiegand S."/>
            <person name="Jogler M."/>
            <person name="Boedeker C."/>
            <person name="Pinto D."/>
            <person name="Vollmers J."/>
            <person name="Rivas-Marin E."/>
            <person name="Kohn T."/>
            <person name="Peeters S.H."/>
            <person name="Heuer A."/>
            <person name="Rast P."/>
            <person name="Oberbeckmann S."/>
            <person name="Bunk B."/>
            <person name="Jeske O."/>
            <person name="Meyerdierks A."/>
            <person name="Storesund J.E."/>
            <person name="Kallscheuer N."/>
            <person name="Luecker S."/>
            <person name="Lage O.M."/>
            <person name="Pohl T."/>
            <person name="Merkel B.J."/>
            <person name="Hornburger P."/>
            <person name="Mueller R.-W."/>
            <person name="Bruemmer F."/>
            <person name="Labrenz M."/>
            <person name="Spormann A.M."/>
            <person name="Op den Camp H."/>
            <person name="Overmann J."/>
            <person name="Amann R."/>
            <person name="Jetten M.S.M."/>
            <person name="Mascher T."/>
            <person name="Medema M.H."/>
            <person name="Devos D.P."/>
            <person name="Kaster A.-K."/>
            <person name="Ovreas L."/>
            <person name="Rohde M."/>
            <person name="Galperin M.Y."/>
            <person name="Jogler C."/>
        </authorList>
    </citation>
    <scope>NUCLEOTIDE SEQUENCE [LARGE SCALE GENOMIC DNA]</scope>
    <source>
        <strain evidence="2 3">Pla163</strain>
    </source>
</reference>
<evidence type="ECO:0000256" key="1">
    <source>
        <dbReference type="SAM" id="MobiDB-lite"/>
    </source>
</evidence>
<dbReference type="EMBL" id="CP036290">
    <property type="protein sequence ID" value="QDU84043.1"/>
    <property type="molecule type" value="Genomic_DNA"/>
</dbReference>
<dbReference type="Proteomes" id="UP000319342">
    <property type="component" value="Chromosome"/>
</dbReference>
<sequence length="265" mass="26805">MPGRLPATGRRGRSTCCCPRREVLGDARSTALSSFEGVRDPSPTVRTAGGWPWVTGESVAHESGAGGDTVHTVHTVHIGQSRPPGSLAVGLSAGLTSGSARPTNLEVDATPSIPSTSATSASRGRRTAPPGERCGPSPCPTGTAVGCRSTPGGAATVLAKPPERTGGVVRWMLVELPDGGGVGGSRDAGESVPHHEPHHQSGDVEPQEVVAIADDGRPGGVGGVPSLLRAQEEGEGEIECEWAETTPPTPPTPPAALANDTEVPS</sequence>
<feature type="compositionally biased region" description="Basic and acidic residues" evidence="1">
    <location>
        <begin position="187"/>
        <end position="202"/>
    </location>
</feature>
<name>A0A518CXT9_9BACT</name>
<protein>
    <submittedName>
        <fullName evidence="2">Uncharacterized protein</fullName>
    </submittedName>
</protein>
<evidence type="ECO:0000313" key="2">
    <source>
        <dbReference type="EMBL" id="QDU84043.1"/>
    </source>
</evidence>
<organism evidence="2 3">
    <name type="scientific">Rohdeia mirabilis</name>
    <dbReference type="NCBI Taxonomy" id="2528008"/>
    <lineage>
        <taxon>Bacteria</taxon>
        <taxon>Pseudomonadati</taxon>
        <taxon>Planctomycetota</taxon>
        <taxon>Planctomycetia</taxon>
        <taxon>Planctomycetia incertae sedis</taxon>
        <taxon>Rohdeia</taxon>
    </lineage>
</organism>
<feature type="region of interest" description="Disordered" evidence="1">
    <location>
        <begin position="99"/>
        <end position="138"/>
    </location>
</feature>
<keyword evidence="3" id="KW-1185">Reference proteome</keyword>
<evidence type="ECO:0000313" key="3">
    <source>
        <dbReference type="Proteomes" id="UP000319342"/>
    </source>
</evidence>
<feature type="region of interest" description="Disordered" evidence="1">
    <location>
        <begin position="180"/>
        <end position="265"/>
    </location>
</feature>
<feature type="compositionally biased region" description="Acidic residues" evidence="1">
    <location>
        <begin position="233"/>
        <end position="242"/>
    </location>
</feature>